<feature type="non-terminal residue" evidence="1">
    <location>
        <position position="72"/>
    </location>
</feature>
<reference evidence="1 2" key="1">
    <citation type="submission" date="2018-01" db="EMBL/GenBank/DDBJ databases">
        <authorList>
            <person name="Paulsen S."/>
            <person name="Gram L.K."/>
        </authorList>
    </citation>
    <scope>NUCLEOTIDE SEQUENCE [LARGE SCALE GENOMIC DNA]</scope>
    <source>
        <strain evidence="1 2">S2599</strain>
    </source>
</reference>
<evidence type="ECO:0000313" key="2">
    <source>
        <dbReference type="Proteomes" id="UP000306719"/>
    </source>
</evidence>
<protein>
    <submittedName>
        <fullName evidence="1">Uncharacterized protein</fullName>
    </submittedName>
</protein>
<dbReference type="AlphaFoldDB" id="A0A5S3WJH7"/>
<sequence>MEGGDGTHEADAWKVLQLFGENKIKQVQNDFLRVKSIKVFHGNSLSGKTCWLYQPYNMVNPATGKMDYYGIP</sequence>
<accession>A0A5S3WJH7</accession>
<evidence type="ECO:0000313" key="1">
    <source>
        <dbReference type="EMBL" id="TMP26788.1"/>
    </source>
</evidence>
<organism evidence="1 2">
    <name type="scientific">Pseudoalteromonas rubra</name>
    <dbReference type="NCBI Taxonomy" id="43658"/>
    <lineage>
        <taxon>Bacteria</taxon>
        <taxon>Pseudomonadati</taxon>
        <taxon>Pseudomonadota</taxon>
        <taxon>Gammaproteobacteria</taxon>
        <taxon>Alteromonadales</taxon>
        <taxon>Pseudoalteromonadaceae</taxon>
        <taxon>Pseudoalteromonas</taxon>
    </lineage>
</organism>
<dbReference type="EMBL" id="PNCJ01000213">
    <property type="protein sequence ID" value="TMP26788.1"/>
    <property type="molecule type" value="Genomic_DNA"/>
</dbReference>
<name>A0A5S3WJH7_9GAMM</name>
<dbReference type="Proteomes" id="UP000306719">
    <property type="component" value="Unassembled WGS sequence"/>
</dbReference>
<comment type="caution">
    <text evidence="1">The sequence shown here is derived from an EMBL/GenBank/DDBJ whole genome shotgun (WGS) entry which is preliminary data.</text>
</comment>
<dbReference type="RefSeq" id="WP_171045761.1">
    <property type="nucleotide sequence ID" value="NZ_PNCJ01000213.1"/>
</dbReference>
<gene>
    <name evidence="1" type="ORF">CWB98_24095</name>
</gene>
<proteinExistence type="predicted"/>
<reference evidence="2" key="2">
    <citation type="submission" date="2019-06" db="EMBL/GenBank/DDBJ databases">
        <title>Co-occurence of chitin degradation, pigmentation and bioactivity in marine Pseudoalteromonas.</title>
        <authorList>
            <person name="Sonnenschein E.C."/>
            <person name="Bech P.K."/>
        </authorList>
    </citation>
    <scope>NUCLEOTIDE SEQUENCE [LARGE SCALE GENOMIC DNA]</scope>
    <source>
        <strain evidence="2">S2599</strain>
    </source>
</reference>